<gene>
    <name evidence="7" type="ORF">NW766_005652</name>
</gene>
<evidence type="ECO:0000256" key="6">
    <source>
        <dbReference type="SAM" id="MobiDB-lite"/>
    </source>
</evidence>
<keyword evidence="3" id="KW-0805">Transcription regulation</keyword>
<evidence type="ECO:0000256" key="5">
    <source>
        <dbReference type="ARBA" id="ARBA00023242"/>
    </source>
</evidence>
<dbReference type="GO" id="GO:0046872">
    <property type="term" value="F:metal ion binding"/>
    <property type="evidence" value="ECO:0007669"/>
    <property type="project" value="UniProtKB-KW"/>
</dbReference>
<sequence>MAETATASAPRPESVPSNPDLICPINPDDIQNRWLNAYVPLPGQEAKNYPTNISQLISRTLKSYALKAIQGRPPPFIHPTHLLLSPISACFILLKLCRVSIDGIEDESVVAEILKREMTRLHEGHTTYSDMELFSTFQAYLIYTMVLFFKFTPPSMDFFRQAMINLQEIACAISRQGLALNSERMVSGRPEREAWHIVEAKRRTLYTMYFLDNVLSMADGLPTYIAHELKGLYAPSSSELWAASVAEWKQEYLIYRREWGVSPFQLDELWPVSSGTDEWLIRRRQERTDQWLKDVDGFGMMLYAVTSCTYEN</sequence>
<protein>
    <recommendedName>
        <fullName evidence="9">Transcription factor domain-containing protein</fullName>
    </recommendedName>
</protein>
<dbReference type="EMBL" id="JAPDHF010000007">
    <property type="protein sequence ID" value="KAJ4015316.1"/>
    <property type="molecule type" value="Genomic_DNA"/>
</dbReference>
<keyword evidence="2" id="KW-0862">Zinc</keyword>
<name>A0A9W8UBF1_9HYPO</name>
<feature type="region of interest" description="Disordered" evidence="6">
    <location>
        <begin position="1"/>
        <end position="20"/>
    </location>
</feature>
<proteinExistence type="predicted"/>
<accession>A0A9W8UBF1</accession>
<keyword evidence="1" id="KW-0479">Metal-binding</keyword>
<evidence type="ECO:0008006" key="9">
    <source>
        <dbReference type="Google" id="ProtNLM"/>
    </source>
</evidence>
<organism evidence="7 8">
    <name type="scientific">Fusarium irregulare</name>
    <dbReference type="NCBI Taxonomy" id="2494466"/>
    <lineage>
        <taxon>Eukaryota</taxon>
        <taxon>Fungi</taxon>
        <taxon>Dikarya</taxon>
        <taxon>Ascomycota</taxon>
        <taxon>Pezizomycotina</taxon>
        <taxon>Sordariomycetes</taxon>
        <taxon>Hypocreomycetidae</taxon>
        <taxon>Hypocreales</taxon>
        <taxon>Nectriaceae</taxon>
        <taxon>Fusarium</taxon>
        <taxon>Fusarium incarnatum-equiseti species complex</taxon>
    </lineage>
</organism>
<evidence type="ECO:0000256" key="4">
    <source>
        <dbReference type="ARBA" id="ARBA00023163"/>
    </source>
</evidence>
<keyword evidence="8" id="KW-1185">Reference proteome</keyword>
<keyword evidence="4" id="KW-0804">Transcription</keyword>
<evidence type="ECO:0000313" key="7">
    <source>
        <dbReference type="EMBL" id="KAJ4015316.1"/>
    </source>
</evidence>
<keyword evidence="5" id="KW-0539">Nucleus</keyword>
<evidence type="ECO:0000313" key="8">
    <source>
        <dbReference type="Proteomes" id="UP001152130"/>
    </source>
</evidence>
<dbReference type="PANTHER" id="PTHR47660">
    <property type="entry name" value="TRANSCRIPTION FACTOR WITH C2H2 AND ZN(2)-CYS(6) DNA BINDING DOMAIN (EUROFUNG)-RELATED-RELATED"/>
    <property type="match status" value="1"/>
</dbReference>
<dbReference type="AlphaFoldDB" id="A0A9W8UBF1"/>
<dbReference type="Proteomes" id="UP001152130">
    <property type="component" value="Unassembled WGS sequence"/>
</dbReference>
<comment type="caution">
    <text evidence="7">The sequence shown here is derived from an EMBL/GenBank/DDBJ whole genome shotgun (WGS) entry which is preliminary data.</text>
</comment>
<evidence type="ECO:0000256" key="2">
    <source>
        <dbReference type="ARBA" id="ARBA00022833"/>
    </source>
</evidence>
<reference evidence="7" key="1">
    <citation type="submission" date="2022-10" db="EMBL/GenBank/DDBJ databases">
        <title>Fusarium specimens isolated from Avocado Roots.</title>
        <authorList>
            <person name="Stajich J."/>
            <person name="Roper C."/>
            <person name="Heimlech-Rivalta G."/>
        </authorList>
    </citation>
    <scope>NUCLEOTIDE SEQUENCE</scope>
    <source>
        <strain evidence="7">CF00143</strain>
    </source>
</reference>
<evidence type="ECO:0000256" key="1">
    <source>
        <dbReference type="ARBA" id="ARBA00022723"/>
    </source>
</evidence>
<dbReference type="PANTHER" id="PTHR47660:SF3">
    <property type="entry name" value="FINGER DOMAIN PROTEIN, PUTATIVE (AFU_ORTHOLOGUE AFUA_4G03310)-RELATED"/>
    <property type="match status" value="1"/>
</dbReference>
<evidence type="ECO:0000256" key="3">
    <source>
        <dbReference type="ARBA" id="ARBA00023015"/>
    </source>
</evidence>
<dbReference type="OrthoDB" id="2441642at2759"/>